<evidence type="ECO:0000313" key="4">
    <source>
        <dbReference type="Proteomes" id="UP000295560"/>
    </source>
</evidence>
<feature type="signal peptide" evidence="1">
    <location>
        <begin position="1"/>
        <end position="33"/>
    </location>
</feature>
<feature type="domain" description="Mycothiol-dependent maleylpyruvate isomerase metal-binding" evidence="2">
    <location>
        <begin position="28"/>
        <end position="145"/>
    </location>
</feature>
<dbReference type="OrthoDB" id="5185819at2"/>
<dbReference type="AlphaFoldDB" id="A0A4R1I3Y2"/>
<keyword evidence="1" id="KW-0732">Signal</keyword>
<dbReference type="InterPro" id="IPR017520">
    <property type="entry name" value="CHP03086"/>
</dbReference>
<dbReference type="NCBIfam" id="TIGR03086">
    <property type="entry name" value="TIGR03086 family metal-binding protein"/>
    <property type="match status" value="1"/>
</dbReference>
<dbReference type="Proteomes" id="UP000295560">
    <property type="component" value="Unassembled WGS sequence"/>
</dbReference>
<dbReference type="InterPro" id="IPR017517">
    <property type="entry name" value="Maleyloyr_isom"/>
</dbReference>
<name>A0A4R1I3Y2_PSEEN</name>
<dbReference type="SUPFAM" id="SSF109854">
    <property type="entry name" value="DinB/YfiT-like putative metalloenzymes"/>
    <property type="match status" value="1"/>
</dbReference>
<dbReference type="GO" id="GO:0046872">
    <property type="term" value="F:metal ion binding"/>
    <property type="evidence" value="ECO:0007669"/>
    <property type="project" value="InterPro"/>
</dbReference>
<gene>
    <name evidence="3" type="ORF">EV378_0512</name>
</gene>
<organism evidence="3 4">
    <name type="scientific">Pseudonocardia endophytica</name>
    <dbReference type="NCBI Taxonomy" id="401976"/>
    <lineage>
        <taxon>Bacteria</taxon>
        <taxon>Bacillati</taxon>
        <taxon>Actinomycetota</taxon>
        <taxon>Actinomycetes</taxon>
        <taxon>Pseudonocardiales</taxon>
        <taxon>Pseudonocardiaceae</taxon>
        <taxon>Pseudonocardia</taxon>
    </lineage>
</organism>
<evidence type="ECO:0000313" key="3">
    <source>
        <dbReference type="EMBL" id="TCK24722.1"/>
    </source>
</evidence>
<comment type="caution">
    <text evidence="3">The sequence shown here is derived from an EMBL/GenBank/DDBJ whole genome shotgun (WGS) entry which is preliminary data.</text>
</comment>
<evidence type="ECO:0000259" key="2">
    <source>
        <dbReference type="Pfam" id="PF11716"/>
    </source>
</evidence>
<proteinExistence type="predicted"/>
<dbReference type="NCBIfam" id="TIGR03083">
    <property type="entry name" value="maleylpyruvate isomerase family mycothiol-dependent enzyme"/>
    <property type="match status" value="1"/>
</dbReference>
<dbReference type="InterPro" id="IPR024344">
    <property type="entry name" value="MDMPI_metal-binding"/>
</dbReference>
<reference evidence="3 4" key="1">
    <citation type="submission" date="2019-03" db="EMBL/GenBank/DDBJ databases">
        <title>Sequencing the genomes of 1000 actinobacteria strains.</title>
        <authorList>
            <person name="Klenk H.-P."/>
        </authorList>
    </citation>
    <scope>NUCLEOTIDE SEQUENCE [LARGE SCALE GENOMIC DNA]</scope>
    <source>
        <strain evidence="3 4">DSM 44969</strain>
    </source>
</reference>
<sequence length="209" mass="21512">MSRSSKTAAARPPTVAAMTSPALLIGTAAAPHAALVRAAAHAPLDAPTPCGSWDLHALLAHLLHWTPMLADAGRGDPVTPPDETADPVVGDWPDLLNAARDRLAGTWSNPAAWDGTVSLGGPEPLPAPMIGGMVLGEIVLHGWDLGRALDLEPHWPEDVLAAALGAVEGMAPQGREMGVFGPEVPVGDDATTLDRIVAVSGRDPGWSAR</sequence>
<dbReference type="Pfam" id="PF11716">
    <property type="entry name" value="MDMPI_N"/>
    <property type="match status" value="1"/>
</dbReference>
<dbReference type="Gene3D" id="1.20.120.450">
    <property type="entry name" value="dinb family like domain"/>
    <property type="match status" value="1"/>
</dbReference>
<evidence type="ECO:0000256" key="1">
    <source>
        <dbReference type="SAM" id="SignalP"/>
    </source>
</evidence>
<dbReference type="InterPro" id="IPR034660">
    <property type="entry name" value="DinB/YfiT-like"/>
</dbReference>
<dbReference type="EMBL" id="SMFZ01000001">
    <property type="protein sequence ID" value="TCK24722.1"/>
    <property type="molecule type" value="Genomic_DNA"/>
</dbReference>
<keyword evidence="4" id="KW-1185">Reference proteome</keyword>
<feature type="chain" id="PRO_5038686542" evidence="1">
    <location>
        <begin position="34"/>
        <end position="209"/>
    </location>
</feature>
<protein>
    <submittedName>
        <fullName evidence="3">Uncharacterized protein (TIGR03086 family)</fullName>
    </submittedName>
</protein>
<accession>A0A4R1I3Y2</accession>